<evidence type="ECO:0000313" key="9">
    <source>
        <dbReference type="EMBL" id="MCZ4280837.1"/>
    </source>
</evidence>
<proteinExistence type="inferred from homology"/>
<dbReference type="InterPro" id="IPR038770">
    <property type="entry name" value="Na+/solute_symporter_sf"/>
</dbReference>
<evidence type="ECO:0000256" key="7">
    <source>
        <dbReference type="ARBA" id="ARBA00023136"/>
    </source>
</evidence>
<keyword evidence="5 8" id="KW-0812">Transmembrane</keyword>
<feature type="transmembrane region" description="Helical" evidence="8">
    <location>
        <begin position="232"/>
        <end position="254"/>
    </location>
</feature>
<reference evidence="9" key="1">
    <citation type="submission" date="2022-12" db="EMBL/GenBank/DDBJ databases">
        <title>Bacterial isolates from different developmental stages of Nematostella vectensis.</title>
        <authorList>
            <person name="Fraune S."/>
        </authorList>
    </citation>
    <scope>NUCLEOTIDE SEQUENCE</scope>
    <source>
        <strain evidence="9">G21630-S1</strain>
    </source>
</reference>
<dbReference type="PANTHER" id="PTHR36838:SF3">
    <property type="entry name" value="TRANSPORTER AUXIN EFFLUX CARRIER EC FAMILY"/>
    <property type="match status" value="1"/>
</dbReference>
<feature type="transmembrane region" description="Helical" evidence="8">
    <location>
        <begin position="260"/>
        <end position="281"/>
    </location>
</feature>
<dbReference type="Proteomes" id="UP001069802">
    <property type="component" value="Unassembled WGS sequence"/>
</dbReference>
<protein>
    <submittedName>
        <fullName evidence="9">AEC family transporter</fullName>
    </submittedName>
</protein>
<comment type="similarity">
    <text evidence="2">Belongs to the auxin efflux carrier (TC 2.A.69) family.</text>
</comment>
<keyword evidence="10" id="KW-1185">Reference proteome</keyword>
<dbReference type="EMBL" id="JAPWGY010000002">
    <property type="protein sequence ID" value="MCZ4280837.1"/>
    <property type="molecule type" value="Genomic_DNA"/>
</dbReference>
<evidence type="ECO:0000256" key="4">
    <source>
        <dbReference type="ARBA" id="ARBA00022475"/>
    </source>
</evidence>
<feature type="transmembrane region" description="Helical" evidence="8">
    <location>
        <begin position="34"/>
        <end position="53"/>
    </location>
</feature>
<evidence type="ECO:0000256" key="3">
    <source>
        <dbReference type="ARBA" id="ARBA00022448"/>
    </source>
</evidence>
<feature type="transmembrane region" description="Helical" evidence="8">
    <location>
        <begin position="200"/>
        <end position="220"/>
    </location>
</feature>
<feature type="transmembrane region" description="Helical" evidence="8">
    <location>
        <begin position="166"/>
        <end position="188"/>
    </location>
</feature>
<keyword evidence="6 8" id="KW-1133">Transmembrane helix</keyword>
<evidence type="ECO:0000256" key="6">
    <source>
        <dbReference type="ARBA" id="ARBA00022989"/>
    </source>
</evidence>
<sequence length="320" mass="34279">MIASLSIVLPVFALILCGYQIGRKGWVTDAALKGLSFFVYYLACPALLFRTMAKGNLSEDISLPFIVAFYSAALIVFSFSAFLGRRFWGYQLKEMALMSMGATYSNMLLLGFPLIYSAFGDEGMVPLTILIAFQAPILMALTSMLTEYDLSRDAGAGPGLRVMGKALVRSVIRNPIILSLVAGALYQTAGFDFFLILDRFTSTLGGAVVPCALFSLGVSLNGFKLAGDLKQSFLIVVLKTLVYPGAVALLIYGFVDVPPLWGAVAVILAAQPTGVNVFILAQQYGVFTARAASIVLASTTLSVVTVTLLIAYYVSILPGY</sequence>
<keyword evidence="4" id="KW-1003">Cell membrane</keyword>
<dbReference type="Pfam" id="PF03547">
    <property type="entry name" value="Mem_trans"/>
    <property type="match status" value="1"/>
</dbReference>
<comment type="subcellular location">
    <subcellularLocation>
        <location evidence="1">Cell membrane</location>
        <topology evidence="1">Multi-pass membrane protein</topology>
    </subcellularLocation>
</comment>
<keyword evidence="7 8" id="KW-0472">Membrane</keyword>
<name>A0ABT4LI99_9PROT</name>
<feature type="transmembrane region" description="Helical" evidence="8">
    <location>
        <begin position="96"/>
        <end position="119"/>
    </location>
</feature>
<comment type="caution">
    <text evidence="9">The sequence shown here is derived from an EMBL/GenBank/DDBJ whole genome shotgun (WGS) entry which is preliminary data.</text>
</comment>
<dbReference type="InterPro" id="IPR004776">
    <property type="entry name" value="Mem_transp_PIN-like"/>
</dbReference>
<evidence type="ECO:0000256" key="1">
    <source>
        <dbReference type="ARBA" id="ARBA00004651"/>
    </source>
</evidence>
<evidence type="ECO:0000256" key="5">
    <source>
        <dbReference type="ARBA" id="ARBA00022692"/>
    </source>
</evidence>
<evidence type="ECO:0000256" key="2">
    <source>
        <dbReference type="ARBA" id="ARBA00010145"/>
    </source>
</evidence>
<feature type="transmembrane region" description="Helical" evidence="8">
    <location>
        <begin position="293"/>
        <end position="314"/>
    </location>
</feature>
<evidence type="ECO:0000313" key="10">
    <source>
        <dbReference type="Proteomes" id="UP001069802"/>
    </source>
</evidence>
<feature type="transmembrane region" description="Helical" evidence="8">
    <location>
        <begin position="65"/>
        <end position="84"/>
    </location>
</feature>
<dbReference type="Gene3D" id="1.20.1530.20">
    <property type="match status" value="1"/>
</dbReference>
<evidence type="ECO:0000256" key="8">
    <source>
        <dbReference type="SAM" id="Phobius"/>
    </source>
</evidence>
<gene>
    <name evidence="9" type="ORF">O4H49_08625</name>
</gene>
<organism evidence="9 10">
    <name type="scientific">Kiloniella laminariae</name>
    <dbReference type="NCBI Taxonomy" id="454162"/>
    <lineage>
        <taxon>Bacteria</taxon>
        <taxon>Pseudomonadati</taxon>
        <taxon>Pseudomonadota</taxon>
        <taxon>Alphaproteobacteria</taxon>
        <taxon>Rhodospirillales</taxon>
        <taxon>Kiloniellaceae</taxon>
        <taxon>Kiloniella</taxon>
    </lineage>
</organism>
<keyword evidence="3" id="KW-0813">Transport</keyword>
<accession>A0ABT4LI99</accession>
<dbReference type="PANTHER" id="PTHR36838">
    <property type="entry name" value="AUXIN EFFLUX CARRIER FAMILY PROTEIN"/>
    <property type="match status" value="1"/>
</dbReference>
<dbReference type="RefSeq" id="WP_269423010.1">
    <property type="nucleotide sequence ID" value="NZ_JAPWGY010000002.1"/>
</dbReference>
<feature type="transmembrane region" description="Helical" evidence="8">
    <location>
        <begin position="125"/>
        <end position="145"/>
    </location>
</feature>
<feature type="transmembrane region" description="Helical" evidence="8">
    <location>
        <begin position="6"/>
        <end position="22"/>
    </location>
</feature>